<comment type="caution">
    <text evidence="1">The sequence shown here is derived from an EMBL/GenBank/DDBJ whole genome shotgun (WGS) entry which is preliminary data.</text>
</comment>
<dbReference type="Pfam" id="PF20092">
    <property type="entry name" value="DUF6483"/>
    <property type="match status" value="1"/>
</dbReference>
<dbReference type="InterPro" id="IPR045507">
    <property type="entry name" value="DUF6483"/>
</dbReference>
<keyword evidence="2" id="KW-1185">Reference proteome</keyword>
<gene>
    <name evidence="1" type="ORF">DL240_03140</name>
</gene>
<evidence type="ECO:0000313" key="2">
    <source>
        <dbReference type="Proteomes" id="UP000249169"/>
    </source>
</evidence>
<dbReference type="RefSeq" id="WP_111728392.1">
    <property type="nucleotide sequence ID" value="NZ_QHKO01000001.1"/>
</dbReference>
<organism evidence="1 2">
    <name type="scientific">Lujinxingia litoralis</name>
    <dbReference type="NCBI Taxonomy" id="2211119"/>
    <lineage>
        <taxon>Bacteria</taxon>
        <taxon>Deltaproteobacteria</taxon>
        <taxon>Bradymonadales</taxon>
        <taxon>Lujinxingiaceae</taxon>
        <taxon>Lujinxingia</taxon>
    </lineage>
</organism>
<proteinExistence type="predicted"/>
<dbReference type="EMBL" id="QHKO01000001">
    <property type="protein sequence ID" value="RAL25220.1"/>
    <property type="molecule type" value="Genomic_DNA"/>
</dbReference>
<evidence type="ECO:0000313" key="1">
    <source>
        <dbReference type="EMBL" id="RAL25220.1"/>
    </source>
</evidence>
<dbReference type="OrthoDB" id="5509603at2"/>
<dbReference type="AlphaFoldDB" id="A0A328CC61"/>
<protein>
    <submittedName>
        <fullName evidence="1">Uncharacterized protein</fullName>
    </submittedName>
</protein>
<sequence length="223" mass="25699">MILKNEHLLRALEALSRAYKQVAGKRTELVDDRLALEILDRALADQLHTRHELVGTLESDDLLALDELLQASLGRLFALRATLLFAREQHRAAHHSAQVAFDALHRTLRARLTDEDRYAAHYLHRLLIHPVAASALSAHTVADAYQDLFDFYAEHQHDDRAEDMLFHALELMEPDSPARTRLGQRALSYYQGLQELDERQLQRRGLSRFEVRQAMADLRDLLR</sequence>
<accession>A0A328CC61</accession>
<name>A0A328CC61_9DELT</name>
<dbReference type="Proteomes" id="UP000249169">
    <property type="component" value="Unassembled WGS sequence"/>
</dbReference>
<reference evidence="1 2" key="1">
    <citation type="submission" date="2018-05" db="EMBL/GenBank/DDBJ databases">
        <title>Lujinxingia marina gen. nov. sp. nov., a new facultative anaerobic member of the class Deltaproteobacteria, and proposal of Lujinxingaceae fam. nov.</title>
        <authorList>
            <person name="Li C.-M."/>
        </authorList>
    </citation>
    <scope>NUCLEOTIDE SEQUENCE [LARGE SCALE GENOMIC DNA]</scope>
    <source>
        <strain evidence="1 2">B210</strain>
    </source>
</reference>